<comment type="subcellular location">
    <subcellularLocation>
        <location evidence="1">Nucleus</location>
    </subcellularLocation>
</comment>
<dbReference type="InterPro" id="IPR028005">
    <property type="entry name" value="AcTrfase_ESCO_Znf_dom"/>
</dbReference>
<evidence type="ECO:0000313" key="14">
    <source>
        <dbReference type="Ensembl" id="ENSOKIP00005100345.1"/>
    </source>
</evidence>
<evidence type="ECO:0000313" key="15">
    <source>
        <dbReference type="Proteomes" id="UP000694557"/>
    </source>
</evidence>
<reference evidence="14" key="2">
    <citation type="submission" date="2025-09" db="UniProtKB">
        <authorList>
            <consortium name="Ensembl"/>
        </authorList>
    </citation>
    <scope>IDENTIFICATION</scope>
</reference>
<keyword evidence="15" id="KW-1185">Reference proteome</keyword>
<dbReference type="GO" id="GO:0061733">
    <property type="term" value="F:protein-lysine-acetyltransferase activity"/>
    <property type="evidence" value="ECO:0007669"/>
    <property type="project" value="TreeGrafter"/>
</dbReference>
<gene>
    <name evidence="14" type="primary">ESCO2</name>
    <name evidence="14" type="synonym">LOC109866256</name>
</gene>
<protein>
    <submittedName>
        <fullName evidence="14">Establishment of sister chromatid cohesion N-acetyltransferase 2</fullName>
    </submittedName>
</protein>
<evidence type="ECO:0000256" key="7">
    <source>
        <dbReference type="ARBA" id="ARBA00023242"/>
    </source>
</evidence>
<dbReference type="AlphaFoldDB" id="A0A8C7KCY7"/>
<evidence type="ECO:0000256" key="3">
    <source>
        <dbReference type="ARBA" id="ARBA00022679"/>
    </source>
</evidence>
<feature type="domain" description="N-acetyltransferase ESCO zinc-finger" evidence="12">
    <location>
        <begin position="488"/>
        <end position="526"/>
    </location>
</feature>
<keyword evidence="4" id="KW-0479">Metal-binding</keyword>
<reference evidence="14" key="1">
    <citation type="submission" date="2025-08" db="UniProtKB">
        <authorList>
            <consortium name="Ensembl"/>
        </authorList>
    </citation>
    <scope>IDENTIFICATION</scope>
</reference>
<evidence type="ECO:0000256" key="2">
    <source>
        <dbReference type="ARBA" id="ARBA00005816"/>
    </source>
</evidence>
<evidence type="ECO:0000256" key="11">
    <source>
        <dbReference type="SAM" id="MobiDB-lite"/>
    </source>
</evidence>
<evidence type="ECO:0000256" key="9">
    <source>
        <dbReference type="ARBA" id="ARBA00023315"/>
    </source>
</evidence>
<organism evidence="14 15">
    <name type="scientific">Oncorhynchus kisutch</name>
    <name type="common">Coho salmon</name>
    <name type="synonym">Salmo kisutch</name>
    <dbReference type="NCBI Taxonomy" id="8019"/>
    <lineage>
        <taxon>Eukaryota</taxon>
        <taxon>Metazoa</taxon>
        <taxon>Chordata</taxon>
        <taxon>Craniata</taxon>
        <taxon>Vertebrata</taxon>
        <taxon>Euteleostomi</taxon>
        <taxon>Actinopterygii</taxon>
        <taxon>Neopterygii</taxon>
        <taxon>Teleostei</taxon>
        <taxon>Protacanthopterygii</taxon>
        <taxon>Salmoniformes</taxon>
        <taxon>Salmonidae</taxon>
        <taxon>Salmoninae</taxon>
        <taxon>Oncorhynchus</taxon>
    </lineage>
</organism>
<comment type="similarity">
    <text evidence="2">Belongs to the acetyltransferase family. ECO subfamily.</text>
</comment>
<keyword evidence="5" id="KW-0863">Zinc-finger</keyword>
<evidence type="ECO:0000259" key="13">
    <source>
        <dbReference type="Pfam" id="PF13880"/>
    </source>
</evidence>
<dbReference type="GeneTree" id="ENSGT00940000158598"/>
<dbReference type="PANTHER" id="PTHR45884">
    <property type="entry name" value="N-ACETYLTRANSFERASE ECO"/>
    <property type="match status" value="1"/>
</dbReference>
<evidence type="ECO:0000256" key="10">
    <source>
        <dbReference type="ARBA" id="ARBA00047902"/>
    </source>
</evidence>
<dbReference type="GO" id="GO:0000785">
    <property type="term" value="C:chromatin"/>
    <property type="evidence" value="ECO:0007669"/>
    <property type="project" value="TreeGrafter"/>
</dbReference>
<evidence type="ECO:0000256" key="6">
    <source>
        <dbReference type="ARBA" id="ARBA00022833"/>
    </source>
</evidence>
<dbReference type="Proteomes" id="UP000694557">
    <property type="component" value="Unassembled WGS sequence"/>
</dbReference>
<dbReference type="Pfam" id="PF13878">
    <property type="entry name" value="zf-C2H2_3"/>
    <property type="match status" value="1"/>
</dbReference>
<dbReference type="PANTHER" id="PTHR45884:SF3">
    <property type="entry name" value="N-ACETYLTRANSFERASE ESCO2"/>
    <property type="match status" value="1"/>
</dbReference>
<dbReference type="Pfam" id="PF13880">
    <property type="entry name" value="Acetyltransf_13"/>
    <property type="match status" value="1"/>
</dbReference>
<feature type="compositionally biased region" description="Low complexity" evidence="11">
    <location>
        <begin position="455"/>
        <end position="467"/>
    </location>
</feature>
<evidence type="ECO:0000256" key="4">
    <source>
        <dbReference type="ARBA" id="ARBA00022723"/>
    </source>
</evidence>
<feature type="region of interest" description="Disordered" evidence="11">
    <location>
        <begin position="445"/>
        <end position="485"/>
    </location>
</feature>
<keyword evidence="9" id="KW-0012">Acyltransferase</keyword>
<keyword evidence="3" id="KW-0808">Transferase</keyword>
<dbReference type="GO" id="GO:0007064">
    <property type="term" value="P:mitotic sister chromatid cohesion"/>
    <property type="evidence" value="ECO:0007669"/>
    <property type="project" value="TreeGrafter"/>
</dbReference>
<keyword evidence="7" id="KW-0539">Nucleus</keyword>
<evidence type="ECO:0000259" key="12">
    <source>
        <dbReference type="Pfam" id="PF13878"/>
    </source>
</evidence>
<feature type="domain" description="N-acetyltransferase ESCO acetyl-transferase" evidence="13">
    <location>
        <begin position="646"/>
        <end position="714"/>
    </location>
</feature>
<name>A0A8C7KCY7_ONCKI</name>
<keyword evidence="8" id="KW-0131">Cell cycle</keyword>
<evidence type="ECO:0000256" key="5">
    <source>
        <dbReference type="ARBA" id="ARBA00022771"/>
    </source>
</evidence>
<accession>A0A8C7KCY7</accession>
<dbReference type="InterPro" id="IPR028009">
    <property type="entry name" value="ESCO_Acetyltransf_dom"/>
</dbReference>
<keyword evidence="6" id="KW-0862">Zinc</keyword>
<dbReference type="GO" id="GO:0005634">
    <property type="term" value="C:nucleus"/>
    <property type="evidence" value="ECO:0007669"/>
    <property type="project" value="UniProtKB-SubCell"/>
</dbReference>
<dbReference type="Ensembl" id="ENSOKIT00005107562.1">
    <property type="protein sequence ID" value="ENSOKIP00005100345.1"/>
    <property type="gene ID" value="ENSOKIG00005044232.1"/>
</dbReference>
<dbReference type="GO" id="GO:0008270">
    <property type="term" value="F:zinc ion binding"/>
    <property type="evidence" value="ECO:0007669"/>
    <property type="project" value="UniProtKB-KW"/>
</dbReference>
<feature type="region of interest" description="Disordered" evidence="11">
    <location>
        <begin position="90"/>
        <end position="153"/>
    </location>
</feature>
<sequence>MCLITRITVLTVNFAWKVDPEVGRGHKPTISARSCCSTFFSKWDALIWSLGALFKNSLHGNRGENKPHSRTLLRIGSLWICKVTNMPNTTRKRKHSSVDSDSNSAKRPVTDGESPLKRKSSRLPQSPLKMSIKHQEKENCPSPQRSPAPSPLKIALKRGSPFKAAVVTGSFYGKRKPLYLTPLERKMLNETKSPPRLTSVDPYGMPTAAVKKRMKIKSTKAKKVATVHGMKTGVTGNANSKSSLINSSKPKASTEQVELKKGITLNFGGLKPKPKIFIGAAFFSTGKKTASMYKKSASKSTKPALRFEKIKAMVPALEGKQEKVQQAPFPQRHAVVVKILQEEPESLPGVQDVPKSPESLEAQSPRAIAEKYGMNKEVRIVLSRSPSPTCPASPEINTQEELITNTGSDAVFDLSDISPLNGISPVKADAVYPIFGSASTRPQRKAALDSPVTCSTPSALSHPLPSASKERSARKKRETNKQAEADDQLIIDAGQKQFGATVCGSCGMIYSADSLEDNFQHTQFHQSFLDGIKFVGWKKERVVAEFWDGKIILVLPDDPKYAVKKAEDVRRLADNELGFQQVSLRCPSQAKTYLYVNSDRMVVGCLIAEHIRQGFRVLEQPEQTKDMTREDFMEHHRAWCCSTTPEKAICGVSRIWVFSLARRKGIATRMLDTVRNSFVYGGHLTKEEIAFSDPTPDGKLFATKYCEKPAFMVYNFIG</sequence>
<comment type="catalytic activity">
    <reaction evidence="10">
        <text>L-lysyl-[protein] + acetyl-CoA = N(6)-acetyl-L-lysyl-[protein] + CoA + H(+)</text>
        <dbReference type="Rhea" id="RHEA:45948"/>
        <dbReference type="Rhea" id="RHEA-COMP:9752"/>
        <dbReference type="Rhea" id="RHEA-COMP:10731"/>
        <dbReference type="ChEBI" id="CHEBI:15378"/>
        <dbReference type="ChEBI" id="CHEBI:29969"/>
        <dbReference type="ChEBI" id="CHEBI:57287"/>
        <dbReference type="ChEBI" id="CHEBI:57288"/>
        <dbReference type="ChEBI" id="CHEBI:61930"/>
    </reaction>
</comment>
<proteinExistence type="inferred from homology"/>
<evidence type="ECO:0000256" key="1">
    <source>
        <dbReference type="ARBA" id="ARBA00004123"/>
    </source>
</evidence>
<evidence type="ECO:0000256" key="8">
    <source>
        <dbReference type="ARBA" id="ARBA00023306"/>
    </source>
</evidence>